<evidence type="ECO:0000256" key="8">
    <source>
        <dbReference type="ARBA" id="ARBA00023237"/>
    </source>
</evidence>
<dbReference type="PROSITE" id="PS52016">
    <property type="entry name" value="TONB_DEPENDENT_REC_3"/>
    <property type="match status" value="1"/>
</dbReference>
<dbReference type="RefSeq" id="WP_140926598.1">
    <property type="nucleotide sequence ID" value="NZ_VFSU01000011.1"/>
</dbReference>
<dbReference type="Gene3D" id="2.40.170.20">
    <property type="entry name" value="TonB-dependent receptor, beta-barrel domain"/>
    <property type="match status" value="1"/>
</dbReference>
<evidence type="ECO:0000313" key="17">
    <source>
        <dbReference type="Proteomes" id="UP000319897"/>
    </source>
</evidence>
<feature type="signal peptide" evidence="13">
    <location>
        <begin position="1"/>
        <end position="21"/>
    </location>
</feature>
<evidence type="ECO:0000256" key="1">
    <source>
        <dbReference type="ARBA" id="ARBA00004571"/>
    </source>
</evidence>
<proteinExistence type="inferred from homology"/>
<evidence type="ECO:0000259" key="15">
    <source>
        <dbReference type="Pfam" id="PF07715"/>
    </source>
</evidence>
<keyword evidence="8 9" id="KW-0998">Cell outer membrane</keyword>
<dbReference type="InterPro" id="IPR037066">
    <property type="entry name" value="Plug_dom_sf"/>
</dbReference>
<sequence>MRSIFLLGASLAAVAATPLAAQTETAATESGSDELIIVTGSRIARPNLDSAVPISTITAQELRETGEVSLGDTLNLMPQFRPTYSTQNSGRFIGTAGISALDLRGMGTARTLVLQNGRRHVSSQPGQQTVDVNTIPSELVERVDVVTGGNSALYGSDAVAGVVNFITKRDYEGLEIRAQSGLSSRLDRGNYYLSVTAGKNFADGRGNIAANVGISSAPPLFFSDRDGQTGALSGRRQFQLTENTTFSGPNNTTEPAAGNGIPDTTLLSGIKNAGISTGGAITSVCTGTAERRALNCSGVLSPTSRNADGTLNYTELGNIFVFAPDGTLVKSTGERDFRPYGSGNFIGGLGSTLRETGLLQVGQTNYTGNLLGSYEFSDAARVFFEGKFVRSEAIQEGQPTFSSGALNPTFSINNPFLTTQARNLLVQSLAPGATGFTMQRFNIDFGGRGENHKRDVYRIVTGLEGNFLDTWRYEVSLNYGHADTFYRTRGNVNLAKFTNAVNAVRNGAGQIVCSINADANTANDDPACVPINLFGIGAPSPEALNYIVHESTRKQWADQLNAVAYVSGDSSKLFELPGGPVGFALGGEYRQENSYSAYDPFTAGGGTFLNAISVFDPPKLEVWDGFGEIRLPILKDMPFFHELSVEGAARVSNYNVGNTGTVWAYNIGAIWAPVPDARFRASYAKAVRAPTQSDLFGSAAQTFLNGLIDPCGQQNINNNPNRIANCAAAGVPTTQTFTVGGTTSTEPFTNRPASGILGTSGGNPNLEEERSTSWTVGGVFQPRWVPGLTLSVDYYNIDINNVIVTIGAQTIINQCYDSPDGIDNQFCRAITRNADGTFAGQQNVLHGGGQANFSTTGSSFLQGPFNYARQTTEGVDFDLAYTFPSQGDWRLSARATVAWLIGRDQFTSVTEPNRRTRIKGTLGDPEWNGRLNMTLGYKAVDFVWTLRYIDKMTIAPSYGTMLSEQDRPPTNADNFPKVWYPSYTYHDFRIDGKIGKHSLFVGVDNAFDALPPYDLLGTEAGAPYTNTGRFFYVGAQLKF</sequence>
<evidence type="ECO:0000256" key="5">
    <source>
        <dbReference type="ARBA" id="ARBA00022729"/>
    </source>
</evidence>
<keyword evidence="2 9" id="KW-0813">Transport</keyword>
<keyword evidence="7 9" id="KW-0472">Membrane</keyword>
<dbReference type="PANTHER" id="PTHR47234">
    <property type="match status" value="1"/>
</dbReference>
<evidence type="ECO:0000256" key="10">
    <source>
        <dbReference type="PROSITE-ProRule" id="PRU10144"/>
    </source>
</evidence>
<evidence type="ECO:0000256" key="3">
    <source>
        <dbReference type="ARBA" id="ARBA00022452"/>
    </source>
</evidence>
<dbReference type="Gene3D" id="2.170.130.10">
    <property type="entry name" value="TonB-dependent receptor, plug domain"/>
    <property type="match status" value="1"/>
</dbReference>
<dbReference type="GO" id="GO:0009279">
    <property type="term" value="C:cell outer membrane"/>
    <property type="evidence" value="ECO:0007669"/>
    <property type="project" value="UniProtKB-SubCell"/>
</dbReference>
<comment type="subcellular location">
    <subcellularLocation>
        <location evidence="1 9">Cell outer membrane</location>
        <topology evidence="1 9">Multi-pass membrane protein</topology>
    </subcellularLocation>
</comment>
<dbReference type="Proteomes" id="UP000319897">
    <property type="component" value="Unassembled WGS sequence"/>
</dbReference>
<keyword evidence="16" id="KW-0675">Receptor</keyword>
<dbReference type="Pfam" id="PF00593">
    <property type="entry name" value="TonB_dep_Rec_b-barrel"/>
    <property type="match status" value="1"/>
</dbReference>
<dbReference type="AlphaFoldDB" id="A0A501XT61"/>
<feature type="chain" id="PRO_5021382672" evidence="13">
    <location>
        <begin position="22"/>
        <end position="1039"/>
    </location>
</feature>
<evidence type="ECO:0000256" key="6">
    <source>
        <dbReference type="ARBA" id="ARBA00023077"/>
    </source>
</evidence>
<dbReference type="InterPro" id="IPR036942">
    <property type="entry name" value="Beta-barrel_TonB_sf"/>
</dbReference>
<feature type="region of interest" description="Disordered" evidence="12">
    <location>
        <begin position="740"/>
        <end position="769"/>
    </location>
</feature>
<dbReference type="InterPro" id="IPR010917">
    <property type="entry name" value="TonB_rcpt_CS"/>
</dbReference>
<evidence type="ECO:0000256" key="7">
    <source>
        <dbReference type="ARBA" id="ARBA00023136"/>
    </source>
</evidence>
<evidence type="ECO:0000256" key="4">
    <source>
        <dbReference type="ARBA" id="ARBA00022692"/>
    </source>
</evidence>
<organism evidence="16 17">
    <name type="scientific">Sandaracinobacter neustonicus</name>
    <dbReference type="NCBI Taxonomy" id="1715348"/>
    <lineage>
        <taxon>Bacteria</taxon>
        <taxon>Pseudomonadati</taxon>
        <taxon>Pseudomonadota</taxon>
        <taxon>Alphaproteobacteria</taxon>
        <taxon>Sphingomonadales</taxon>
        <taxon>Sphingosinicellaceae</taxon>
        <taxon>Sandaracinobacter</taxon>
    </lineage>
</organism>
<feature type="short sequence motif" description="TonB C-terminal box" evidence="10">
    <location>
        <begin position="1022"/>
        <end position="1039"/>
    </location>
</feature>
<comment type="similarity">
    <text evidence="9 11">Belongs to the TonB-dependent receptor family.</text>
</comment>
<dbReference type="Pfam" id="PF07715">
    <property type="entry name" value="Plug"/>
    <property type="match status" value="1"/>
</dbReference>
<dbReference type="OrthoDB" id="7051241at2"/>
<accession>A0A501XT61</accession>
<evidence type="ECO:0000256" key="12">
    <source>
        <dbReference type="SAM" id="MobiDB-lite"/>
    </source>
</evidence>
<evidence type="ECO:0000313" key="16">
    <source>
        <dbReference type="EMBL" id="TPE63635.1"/>
    </source>
</evidence>
<evidence type="ECO:0000259" key="14">
    <source>
        <dbReference type="Pfam" id="PF00593"/>
    </source>
</evidence>
<evidence type="ECO:0000256" key="13">
    <source>
        <dbReference type="SAM" id="SignalP"/>
    </source>
</evidence>
<feature type="domain" description="TonB-dependent receptor plug" evidence="15">
    <location>
        <begin position="48"/>
        <end position="162"/>
    </location>
</feature>
<evidence type="ECO:0000256" key="9">
    <source>
        <dbReference type="PROSITE-ProRule" id="PRU01360"/>
    </source>
</evidence>
<keyword evidence="6 11" id="KW-0798">TonB box</keyword>
<dbReference type="SUPFAM" id="SSF56935">
    <property type="entry name" value="Porins"/>
    <property type="match status" value="1"/>
</dbReference>
<dbReference type="InterPro" id="IPR039426">
    <property type="entry name" value="TonB-dep_rcpt-like"/>
</dbReference>
<evidence type="ECO:0000256" key="11">
    <source>
        <dbReference type="RuleBase" id="RU003357"/>
    </source>
</evidence>
<dbReference type="InterPro" id="IPR012910">
    <property type="entry name" value="Plug_dom"/>
</dbReference>
<dbReference type="EMBL" id="VFSU01000011">
    <property type="protein sequence ID" value="TPE63635.1"/>
    <property type="molecule type" value="Genomic_DNA"/>
</dbReference>
<dbReference type="PANTHER" id="PTHR47234:SF2">
    <property type="entry name" value="TONB-DEPENDENT RECEPTOR"/>
    <property type="match status" value="1"/>
</dbReference>
<dbReference type="PROSITE" id="PS01156">
    <property type="entry name" value="TONB_DEPENDENT_REC_2"/>
    <property type="match status" value="1"/>
</dbReference>
<reference evidence="16 17" key="1">
    <citation type="submission" date="2019-06" db="EMBL/GenBank/DDBJ databases">
        <authorList>
            <person name="Lee I."/>
            <person name="Jang G.I."/>
            <person name="Hwang C.Y."/>
        </authorList>
    </citation>
    <scope>NUCLEOTIDE SEQUENCE [LARGE SCALE GENOMIC DNA]</scope>
    <source>
        <strain evidence="16 17">PAMC 28131</strain>
    </source>
</reference>
<name>A0A501XT61_9SPHN</name>
<gene>
    <name evidence="16" type="ORF">FJQ54_01870</name>
</gene>
<evidence type="ECO:0000256" key="2">
    <source>
        <dbReference type="ARBA" id="ARBA00022448"/>
    </source>
</evidence>
<keyword evidence="3 9" id="KW-1134">Transmembrane beta strand</keyword>
<keyword evidence="17" id="KW-1185">Reference proteome</keyword>
<protein>
    <submittedName>
        <fullName evidence="16">TonB-dependent receptor</fullName>
    </submittedName>
</protein>
<dbReference type="InterPro" id="IPR000531">
    <property type="entry name" value="Beta-barrel_TonB"/>
</dbReference>
<feature type="domain" description="TonB-dependent receptor-like beta-barrel" evidence="14">
    <location>
        <begin position="444"/>
        <end position="1005"/>
    </location>
</feature>
<keyword evidence="5 13" id="KW-0732">Signal</keyword>
<keyword evidence="4 9" id="KW-0812">Transmembrane</keyword>
<comment type="caution">
    <text evidence="16">The sequence shown here is derived from an EMBL/GenBank/DDBJ whole genome shotgun (WGS) entry which is preliminary data.</text>
</comment>